<accession>A0A2S8GI39</accession>
<dbReference type="AlphaFoldDB" id="A0A2S8GI39"/>
<evidence type="ECO:0000313" key="2">
    <source>
        <dbReference type="EMBL" id="PQO43981.1"/>
    </source>
</evidence>
<feature type="transmembrane region" description="Helical" evidence="1">
    <location>
        <begin position="94"/>
        <end position="111"/>
    </location>
</feature>
<dbReference type="EMBL" id="PUHZ01000021">
    <property type="protein sequence ID" value="PQO43981.1"/>
    <property type="molecule type" value="Genomic_DNA"/>
</dbReference>
<protein>
    <submittedName>
        <fullName evidence="2">Uncharacterized protein</fullName>
    </submittedName>
</protein>
<keyword evidence="1" id="KW-1133">Transmembrane helix</keyword>
<gene>
    <name evidence="2" type="ORF">C5Y93_20790</name>
</gene>
<keyword evidence="1" id="KW-0472">Membrane</keyword>
<evidence type="ECO:0000256" key="1">
    <source>
        <dbReference type="SAM" id="Phobius"/>
    </source>
</evidence>
<sequence length="121" mass="13137">MCGLDWPDFPHNLQHLSAAGVFAWGVAVIFQLVVSAGHFRVAVLDWQGLNAPADYERRNANLWIAVQAIALAMIGVLVLMGRNSILLMADQTEIISTLSASCAVSLVVWGMRRRAFQSAAS</sequence>
<evidence type="ECO:0000313" key="3">
    <source>
        <dbReference type="Proteomes" id="UP000237819"/>
    </source>
</evidence>
<comment type="caution">
    <text evidence="2">The sequence shown here is derived from an EMBL/GenBank/DDBJ whole genome shotgun (WGS) entry which is preliminary data.</text>
</comment>
<reference evidence="2 3" key="1">
    <citation type="submission" date="2018-02" db="EMBL/GenBank/DDBJ databases">
        <title>Comparative genomes isolates from brazilian mangrove.</title>
        <authorList>
            <person name="Araujo J.E."/>
            <person name="Taketani R.G."/>
            <person name="Silva M.C.P."/>
            <person name="Loureco M.V."/>
            <person name="Andreote F.D."/>
        </authorList>
    </citation>
    <scope>NUCLEOTIDE SEQUENCE [LARGE SCALE GENOMIC DNA]</scope>
    <source>
        <strain evidence="2 3">Nap-Phe MGV</strain>
    </source>
</reference>
<name>A0A2S8GI39_9BACT</name>
<feature type="transmembrane region" description="Helical" evidence="1">
    <location>
        <begin position="60"/>
        <end position="82"/>
    </location>
</feature>
<feature type="transmembrane region" description="Helical" evidence="1">
    <location>
        <begin position="16"/>
        <end position="39"/>
    </location>
</feature>
<dbReference type="Proteomes" id="UP000237819">
    <property type="component" value="Unassembled WGS sequence"/>
</dbReference>
<keyword evidence="1" id="KW-0812">Transmembrane</keyword>
<organism evidence="2 3">
    <name type="scientific">Blastopirellula marina</name>
    <dbReference type="NCBI Taxonomy" id="124"/>
    <lineage>
        <taxon>Bacteria</taxon>
        <taxon>Pseudomonadati</taxon>
        <taxon>Planctomycetota</taxon>
        <taxon>Planctomycetia</taxon>
        <taxon>Pirellulales</taxon>
        <taxon>Pirellulaceae</taxon>
        <taxon>Blastopirellula</taxon>
    </lineage>
</organism>
<proteinExistence type="predicted"/>